<dbReference type="Pfam" id="PF01315">
    <property type="entry name" value="Ald_Xan_dh_C"/>
    <property type="match status" value="1"/>
</dbReference>
<dbReference type="InterPro" id="IPR046867">
    <property type="entry name" value="AldOxase/xan_DH_MoCoBD2"/>
</dbReference>
<dbReference type="Pfam" id="PF20256">
    <property type="entry name" value="MoCoBD_2"/>
    <property type="match status" value="1"/>
</dbReference>
<feature type="domain" description="Aldehyde oxidase/xanthine dehydrogenase a/b hammerhead" evidence="3">
    <location>
        <begin position="19"/>
        <end position="126"/>
    </location>
</feature>
<name>A0ABX8TSQ2_9ACTN</name>
<evidence type="ECO:0000256" key="2">
    <source>
        <dbReference type="ARBA" id="ARBA00023002"/>
    </source>
</evidence>
<dbReference type="InterPro" id="IPR008274">
    <property type="entry name" value="AldOxase/xan_DH_MoCoBD1"/>
</dbReference>
<accession>A0ABX8TSQ2</accession>
<dbReference type="RefSeq" id="WP_026214168.1">
    <property type="nucleotide sequence ID" value="NZ_CP068985.1"/>
</dbReference>
<dbReference type="Gene3D" id="3.30.365.10">
    <property type="entry name" value="Aldehyde oxidase/xanthine dehydrogenase, molybdopterin binding domain"/>
    <property type="match status" value="4"/>
</dbReference>
<dbReference type="EMBL" id="CP068985">
    <property type="protein sequence ID" value="QYC37812.1"/>
    <property type="molecule type" value="Genomic_DNA"/>
</dbReference>
<dbReference type="SMART" id="SM01008">
    <property type="entry name" value="Ald_Xan_dh_C"/>
    <property type="match status" value="1"/>
</dbReference>
<sequence>MSGLVGQGVARVDGRAKVTGAARYAADQEVPGVLHGVLVMSTIARGEVLEIDRRAALAYPGVVAVYTHADMPRLNLPGFPYNRPFIPLQDTRVHHQGQPVAYVVAGTLEQAQEAANLVKVRYQAEDPVARVADALDEAFVPDDFRGRPNELGRGDAAAAFQQAAVRIDQTYSSPMHHHNPIEPHTTTAVWEDDGTLTLYESTQGVVFARNTVQIAFDRPQGSVRVVSPYLGGGFGAKGPTYPHTLLTAAAARLCGRPVKLVLSRAQMYTSNGHRAEYRHHLRLGATRQGALTAIVSASTAQVTRVDENIYNGSDSTLRLYACPNVHARQMGVRLDLPTSSYMRSPETTAHFGLETAMDELSYELGIDPVELRIRNHTEVDQQPDPPVPYADKRLLECYRAAAEAFGWARRNPRPGTTRDGDEYVGWGMATETHTHGVIPSQAHLTIGPGGRATLRAATQEIGTGTYTVLTQIVAEGLGMPLGHVTTLLGDTAYPDASLSAGSSTMPSVAAPAAEAAAKAREAVIALAVADPRSPLHGVPAKEVVAEDGRLFARGDRDRRDTYRAVMTRHGRSVEVTGDKQNTTPGHSFGAVFLEVRIQPTLGRLRVTRVVTAHDLGRVLNRRTARGQVIGGVMWGLGFALMEQTMVDPNTARVVNPNLSTYLVPVCADAPSVEALFVERPEPDAELAGIRGFGETPGTGVPAAIGNAIYHAIGRRLRDVPFTQDKLL</sequence>
<dbReference type="SUPFAM" id="SSF54665">
    <property type="entry name" value="CO dehydrogenase molybdoprotein N-domain-like"/>
    <property type="match status" value="1"/>
</dbReference>
<dbReference type="InterPro" id="IPR016208">
    <property type="entry name" value="Ald_Oxase/xanthine_DH-like"/>
</dbReference>
<reference evidence="4 5" key="1">
    <citation type="journal article" date="2021" name="ACS Chem. Biol.">
        <title>Genomic-Led Discovery of a Novel Glycopeptide Antibiotic by Nonomuraea coxensis DSM 45129.</title>
        <authorList>
            <person name="Yushchuk O."/>
            <person name="Vior N.M."/>
            <person name="Andreo-Vidal A."/>
            <person name="Berini F."/>
            <person name="Ruckert C."/>
            <person name="Busche T."/>
            <person name="Binda E."/>
            <person name="Kalinowski J."/>
            <person name="Truman A.W."/>
            <person name="Marinelli F."/>
        </authorList>
    </citation>
    <scope>NUCLEOTIDE SEQUENCE [LARGE SCALE GENOMIC DNA]</scope>
    <source>
        <strain evidence="4 5">DSM 45129</strain>
    </source>
</reference>
<evidence type="ECO:0000256" key="1">
    <source>
        <dbReference type="ARBA" id="ARBA00022505"/>
    </source>
</evidence>
<keyword evidence="5" id="KW-1185">Reference proteome</keyword>
<proteinExistence type="predicted"/>
<evidence type="ECO:0000313" key="5">
    <source>
        <dbReference type="Proteomes" id="UP000824681"/>
    </source>
</evidence>
<dbReference type="InterPro" id="IPR037165">
    <property type="entry name" value="AldOxase/xan_DH_Mopterin-bd_sf"/>
</dbReference>
<organism evidence="4 5">
    <name type="scientific">Nonomuraea coxensis DSM 45129</name>
    <dbReference type="NCBI Taxonomy" id="1122611"/>
    <lineage>
        <taxon>Bacteria</taxon>
        <taxon>Bacillati</taxon>
        <taxon>Actinomycetota</taxon>
        <taxon>Actinomycetes</taxon>
        <taxon>Streptosporangiales</taxon>
        <taxon>Streptosporangiaceae</taxon>
        <taxon>Nonomuraea</taxon>
    </lineage>
</organism>
<dbReference type="EC" id="1.17.1.4" evidence="4"/>
<dbReference type="GO" id="GO:0004854">
    <property type="term" value="F:xanthine dehydrogenase activity"/>
    <property type="evidence" value="ECO:0007669"/>
    <property type="project" value="UniProtKB-EC"/>
</dbReference>
<evidence type="ECO:0000259" key="3">
    <source>
        <dbReference type="SMART" id="SM01008"/>
    </source>
</evidence>
<dbReference type="SUPFAM" id="SSF56003">
    <property type="entry name" value="Molybdenum cofactor-binding domain"/>
    <property type="match status" value="1"/>
</dbReference>
<evidence type="ECO:0000313" key="4">
    <source>
        <dbReference type="EMBL" id="QYC37812.1"/>
    </source>
</evidence>
<dbReference type="PANTHER" id="PTHR11908:SF132">
    <property type="entry name" value="ALDEHYDE OXIDASE 1-RELATED"/>
    <property type="match status" value="1"/>
</dbReference>
<dbReference type="InterPro" id="IPR000674">
    <property type="entry name" value="Ald_Oxase/Xan_DH_a/b"/>
</dbReference>
<keyword evidence="2 4" id="KW-0560">Oxidoreductase</keyword>
<keyword evidence="1" id="KW-0500">Molybdenum</keyword>
<dbReference type="PANTHER" id="PTHR11908">
    <property type="entry name" value="XANTHINE DEHYDROGENASE"/>
    <property type="match status" value="1"/>
</dbReference>
<dbReference type="InterPro" id="IPR036856">
    <property type="entry name" value="Ald_Oxase/Xan_DH_a/b_sf"/>
</dbReference>
<dbReference type="Proteomes" id="UP000824681">
    <property type="component" value="Chromosome"/>
</dbReference>
<dbReference type="Pfam" id="PF02738">
    <property type="entry name" value="MoCoBD_1"/>
    <property type="match status" value="1"/>
</dbReference>
<protein>
    <submittedName>
        <fullName evidence="4">Xanthine dehydrogenase molybdenum-binding subunit</fullName>
        <ecNumber evidence="4">1.17.1.4</ecNumber>
    </submittedName>
</protein>
<dbReference type="Gene3D" id="3.90.1170.50">
    <property type="entry name" value="Aldehyde oxidase/xanthine dehydrogenase, a/b hammerhead"/>
    <property type="match status" value="1"/>
</dbReference>
<gene>
    <name evidence="4" type="primary">xdhA1</name>
    <name evidence="4" type="ORF">Nocox_00880</name>
</gene>